<proteinExistence type="predicted"/>
<evidence type="ECO:0000313" key="1">
    <source>
        <dbReference type="EMBL" id="KAF9524670.1"/>
    </source>
</evidence>
<dbReference type="Proteomes" id="UP000807306">
    <property type="component" value="Unassembled WGS sequence"/>
</dbReference>
<comment type="caution">
    <text evidence="1">The sequence shown here is derived from an EMBL/GenBank/DDBJ whole genome shotgun (WGS) entry which is preliminary data.</text>
</comment>
<evidence type="ECO:0000313" key="2">
    <source>
        <dbReference type="Proteomes" id="UP000807306"/>
    </source>
</evidence>
<reference evidence="1" key="1">
    <citation type="submission" date="2020-11" db="EMBL/GenBank/DDBJ databases">
        <authorList>
            <consortium name="DOE Joint Genome Institute"/>
            <person name="Ahrendt S."/>
            <person name="Riley R."/>
            <person name="Andreopoulos W."/>
            <person name="Labutti K."/>
            <person name="Pangilinan J."/>
            <person name="Ruiz-Duenas F.J."/>
            <person name="Barrasa J.M."/>
            <person name="Sanchez-Garcia M."/>
            <person name="Camarero S."/>
            <person name="Miyauchi S."/>
            <person name="Serrano A."/>
            <person name="Linde D."/>
            <person name="Babiker R."/>
            <person name="Drula E."/>
            <person name="Ayuso-Fernandez I."/>
            <person name="Pacheco R."/>
            <person name="Padilla G."/>
            <person name="Ferreira P."/>
            <person name="Barriuso J."/>
            <person name="Kellner H."/>
            <person name="Castanera R."/>
            <person name="Alfaro M."/>
            <person name="Ramirez L."/>
            <person name="Pisabarro A.G."/>
            <person name="Kuo A."/>
            <person name="Tritt A."/>
            <person name="Lipzen A."/>
            <person name="He G."/>
            <person name="Yan M."/>
            <person name="Ng V."/>
            <person name="Cullen D."/>
            <person name="Martin F."/>
            <person name="Rosso M.-N."/>
            <person name="Henrissat B."/>
            <person name="Hibbett D."/>
            <person name="Martinez A.T."/>
            <person name="Grigoriev I.V."/>
        </authorList>
    </citation>
    <scope>NUCLEOTIDE SEQUENCE</scope>
    <source>
        <strain evidence="1">CBS 506.95</strain>
    </source>
</reference>
<dbReference type="AlphaFoldDB" id="A0A9P6E8Z8"/>
<name>A0A9P6E8Z8_9AGAR</name>
<organism evidence="1 2">
    <name type="scientific">Crepidotus variabilis</name>
    <dbReference type="NCBI Taxonomy" id="179855"/>
    <lineage>
        <taxon>Eukaryota</taxon>
        <taxon>Fungi</taxon>
        <taxon>Dikarya</taxon>
        <taxon>Basidiomycota</taxon>
        <taxon>Agaricomycotina</taxon>
        <taxon>Agaricomycetes</taxon>
        <taxon>Agaricomycetidae</taxon>
        <taxon>Agaricales</taxon>
        <taxon>Agaricineae</taxon>
        <taxon>Crepidotaceae</taxon>
        <taxon>Crepidotus</taxon>
    </lineage>
</organism>
<dbReference type="OrthoDB" id="19861at2759"/>
<accession>A0A9P6E8Z8</accession>
<keyword evidence="2" id="KW-1185">Reference proteome</keyword>
<gene>
    <name evidence="1" type="ORF">CPB83DRAFT_819839</name>
</gene>
<dbReference type="EMBL" id="MU157895">
    <property type="protein sequence ID" value="KAF9524670.1"/>
    <property type="molecule type" value="Genomic_DNA"/>
</dbReference>
<protein>
    <submittedName>
        <fullName evidence="1">Uncharacterized protein</fullName>
    </submittedName>
</protein>
<sequence length="207" mass="22877">MKPVGSICDDTQIHLAKKLSLKTEQILIKKVYRAESEELSSTFVFGIPTSYLAEVFWNVRAQISNAQALSLFVTLSSHWLTRTAAGWAHEQCMHAYMTGTGKPLSLLPSGLLHPTTRMLSGTVNALSYVGGQDNFYWFPSVEDFEGVDALLGEKDDIYALQATIVDEHRSPIQGLRKVWNAIAPVARLKKWHIVYCGGQSGSSAGLY</sequence>